<proteinExistence type="predicted"/>
<dbReference type="Pfam" id="PF14257">
    <property type="entry name" value="DUF4349"/>
    <property type="match status" value="1"/>
</dbReference>
<keyword evidence="3" id="KW-0812">Transmembrane</keyword>
<evidence type="ECO:0000256" key="1">
    <source>
        <dbReference type="SAM" id="Coils"/>
    </source>
</evidence>
<evidence type="ECO:0000259" key="4">
    <source>
        <dbReference type="Pfam" id="PF14257"/>
    </source>
</evidence>
<evidence type="ECO:0000256" key="2">
    <source>
        <dbReference type="SAM" id="MobiDB-lite"/>
    </source>
</evidence>
<dbReference type="AlphaFoldDB" id="A0A3Q9J049"/>
<gene>
    <name evidence="5" type="ORF">CVS47_01685</name>
</gene>
<dbReference type="EMBL" id="CP031423">
    <property type="protein sequence ID" value="AZS37060.1"/>
    <property type="molecule type" value="Genomic_DNA"/>
</dbReference>
<dbReference type="KEGG" id="mlv:CVS47_01685"/>
<evidence type="ECO:0000313" key="5">
    <source>
        <dbReference type="EMBL" id="AZS37060.1"/>
    </source>
</evidence>
<feature type="coiled-coil region" evidence="1">
    <location>
        <begin position="280"/>
        <end position="307"/>
    </location>
</feature>
<dbReference type="RefSeq" id="WP_127095676.1">
    <property type="nucleotide sequence ID" value="NZ_CP031423.1"/>
</dbReference>
<organism evidence="5 6">
    <name type="scientific">Microbacterium lemovicicum</name>
    <dbReference type="NCBI Taxonomy" id="1072463"/>
    <lineage>
        <taxon>Bacteria</taxon>
        <taxon>Bacillati</taxon>
        <taxon>Actinomycetota</taxon>
        <taxon>Actinomycetes</taxon>
        <taxon>Micrococcales</taxon>
        <taxon>Microbacteriaceae</taxon>
        <taxon>Microbacterium</taxon>
    </lineage>
</organism>
<keyword evidence="6" id="KW-1185">Reference proteome</keyword>
<sequence>MTTPTPPSAPGALPVLSDERVDAMEDALFADIAAERSTSQHRRARRGRVWWGAGAAAAVVVVAALIAPAVGGIVAPVREESAVAPASGFDSGSAGSDSAGSGSAGSVATDGVAPEAAAPDAARGSAGAESSAGLSGQSAVGQAGDATREIIASGSATVVVDDVRAALRQVSDAAVAAGGFVESSTLGRSGAAVPYEGGIADTTYAPTPTDGGWVTVRVPSDQLAGVMDRLADVGEVTESSTSRQDVTDQSIDLDARIDAAQASVDRLTALMAEAGSVGDLIAAESALSERQATLESLQQQLQYLDAQVDMSSLSVSVLPRTVAVAADPAGFGDGLAAGWNGLIAALNGLVVALGFLIPWVVVIAVIGLAVWGVVRLIRRRRTDSAGGPDLAGRAPAGEDASRSVGE</sequence>
<accession>A0A3Q9J049</accession>
<dbReference type="OrthoDB" id="186919at2"/>
<reference evidence="5 6" key="1">
    <citation type="submission" date="2018-08" db="EMBL/GenBank/DDBJ databases">
        <title>Microbacterium lemovicicum sp. nov., a bacterium isolated from a natural uranium-rich soil.</title>
        <authorList>
            <person name="ORTET P."/>
        </authorList>
    </citation>
    <scope>NUCLEOTIDE SEQUENCE [LARGE SCALE GENOMIC DNA]</scope>
    <source>
        <strain evidence="5 6">Viu22</strain>
    </source>
</reference>
<dbReference type="Proteomes" id="UP000276888">
    <property type="component" value="Chromosome"/>
</dbReference>
<name>A0A3Q9J049_9MICO</name>
<feature type="domain" description="DUF4349" evidence="4">
    <location>
        <begin position="148"/>
        <end position="371"/>
    </location>
</feature>
<feature type="transmembrane region" description="Helical" evidence="3">
    <location>
        <begin position="349"/>
        <end position="374"/>
    </location>
</feature>
<keyword evidence="3" id="KW-0472">Membrane</keyword>
<feature type="region of interest" description="Disordered" evidence="2">
    <location>
        <begin position="383"/>
        <end position="406"/>
    </location>
</feature>
<feature type="transmembrane region" description="Helical" evidence="3">
    <location>
        <begin position="49"/>
        <end position="75"/>
    </location>
</feature>
<evidence type="ECO:0000313" key="6">
    <source>
        <dbReference type="Proteomes" id="UP000276888"/>
    </source>
</evidence>
<protein>
    <recommendedName>
        <fullName evidence="4">DUF4349 domain-containing protein</fullName>
    </recommendedName>
</protein>
<keyword evidence="1" id="KW-0175">Coiled coil</keyword>
<keyword evidence="3" id="KW-1133">Transmembrane helix</keyword>
<feature type="region of interest" description="Disordered" evidence="2">
    <location>
        <begin position="85"/>
        <end position="139"/>
    </location>
</feature>
<evidence type="ECO:0000256" key="3">
    <source>
        <dbReference type="SAM" id="Phobius"/>
    </source>
</evidence>
<dbReference type="InterPro" id="IPR025645">
    <property type="entry name" value="DUF4349"/>
</dbReference>